<name>A0A9W8CXR9_9FUNG</name>
<dbReference type="AlphaFoldDB" id="A0A9W8CXR9"/>
<gene>
    <name evidence="1" type="ORF">LPJ61_001809</name>
</gene>
<dbReference type="OrthoDB" id="5579098at2759"/>
<dbReference type="Proteomes" id="UP001143981">
    <property type="component" value="Unassembled WGS sequence"/>
</dbReference>
<evidence type="ECO:0000313" key="1">
    <source>
        <dbReference type="EMBL" id="KAJ1732931.1"/>
    </source>
</evidence>
<organism evidence="1 2">
    <name type="scientific">Coemansia biformis</name>
    <dbReference type="NCBI Taxonomy" id="1286918"/>
    <lineage>
        <taxon>Eukaryota</taxon>
        <taxon>Fungi</taxon>
        <taxon>Fungi incertae sedis</taxon>
        <taxon>Zoopagomycota</taxon>
        <taxon>Kickxellomycotina</taxon>
        <taxon>Kickxellomycetes</taxon>
        <taxon>Kickxellales</taxon>
        <taxon>Kickxellaceae</taxon>
        <taxon>Coemansia</taxon>
    </lineage>
</organism>
<sequence>MQRLAPAQVLPEHVIAAIVDRVAGDVCLRYMLPVGFYREITNRFAPLLSVCCSWRAVALGKMCGEYVINLCDGVAFMDSVYPLWRRRLWCEVAATYMAAHTKKVVVAADYWAITNGSVLRKLGQPQYRALRFPVARKLQLQFYYDRNDHGVLAWHAECNLSAALGALHKALPRITGPFKAPPDS</sequence>
<dbReference type="EMBL" id="JANBOI010000182">
    <property type="protein sequence ID" value="KAJ1732931.1"/>
    <property type="molecule type" value="Genomic_DNA"/>
</dbReference>
<accession>A0A9W8CXR9</accession>
<comment type="caution">
    <text evidence="1">The sequence shown here is derived from an EMBL/GenBank/DDBJ whole genome shotgun (WGS) entry which is preliminary data.</text>
</comment>
<keyword evidence="2" id="KW-1185">Reference proteome</keyword>
<evidence type="ECO:0000313" key="2">
    <source>
        <dbReference type="Proteomes" id="UP001143981"/>
    </source>
</evidence>
<protein>
    <submittedName>
        <fullName evidence="1">Uncharacterized protein</fullName>
    </submittedName>
</protein>
<proteinExistence type="predicted"/>
<reference evidence="1" key="1">
    <citation type="submission" date="2022-07" db="EMBL/GenBank/DDBJ databases">
        <title>Phylogenomic reconstructions and comparative analyses of Kickxellomycotina fungi.</title>
        <authorList>
            <person name="Reynolds N.K."/>
            <person name="Stajich J.E."/>
            <person name="Barry K."/>
            <person name="Grigoriev I.V."/>
            <person name="Crous P."/>
            <person name="Smith M.E."/>
        </authorList>
    </citation>
    <scope>NUCLEOTIDE SEQUENCE</scope>
    <source>
        <strain evidence="1">BCRC 34381</strain>
    </source>
</reference>